<evidence type="ECO:0000256" key="4">
    <source>
        <dbReference type="ARBA" id="ARBA00022741"/>
    </source>
</evidence>
<dbReference type="Gene3D" id="3.30.470.20">
    <property type="entry name" value="ATP-grasp fold, B domain"/>
    <property type="match status" value="1"/>
</dbReference>
<keyword evidence="6" id="KW-0969">Cilium</keyword>
<dbReference type="PANTHER" id="PTHR45870:SF3">
    <property type="entry name" value="PROTEIN MONOGLYCYLASE TTLL8"/>
    <property type="match status" value="1"/>
</dbReference>
<reference evidence="9" key="2">
    <citation type="submission" date="2025-09" db="UniProtKB">
        <authorList>
            <consortium name="Ensembl"/>
        </authorList>
    </citation>
    <scope>IDENTIFICATION</scope>
</reference>
<organism evidence="9 10">
    <name type="scientific">Dromaius novaehollandiae</name>
    <name type="common">Emu</name>
    <dbReference type="NCBI Taxonomy" id="8790"/>
    <lineage>
        <taxon>Eukaryota</taxon>
        <taxon>Metazoa</taxon>
        <taxon>Chordata</taxon>
        <taxon>Craniata</taxon>
        <taxon>Vertebrata</taxon>
        <taxon>Euteleostomi</taxon>
        <taxon>Archelosauria</taxon>
        <taxon>Archosauria</taxon>
        <taxon>Dinosauria</taxon>
        <taxon>Saurischia</taxon>
        <taxon>Theropoda</taxon>
        <taxon>Coelurosauria</taxon>
        <taxon>Aves</taxon>
        <taxon>Palaeognathae</taxon>
        <taxon>Casuariiformes</taxon>
        <taxon>Dromaiidae</taxon>
        <taxon>Dromaius</taxon>
    </lineage>
</organism>
<dbReference type="GO" id="GO:0005930">
    <property type="term" value="C:axoneme"/>
    <property type="evidence" value="ECO:0007669"/>
    <property type="project" value="TreeGrafter"/>
</dbReference>
<evidence type="ECO:0000256" key="1">
    <source>
        <dbReference type="ARBA" id="ARBA00004611"/>
    </source>
</evidence>
<dbReference type="GO" id="GO:0060271">
    <property type="term" value="P:cilium assembly"/>
    <property type="evidence" value="ECO:0007669"/>
    <property type="project" value="TreeGrafter"/>
</dbReference>
<reference evidence="9" key="1">
    <citation type="submission" date="2025-08" db="UniProtKB">
        <authorList>
            <consortium name="Ensembl"/>
        </authorList>
    </citation>
    <scope>IDENTIFICATION</scope>
</reference>
<comment type="subcellular location">
    <subcellularLocation>
        <location evidence="1">Cytoplasm</location>
        <location evidence="1">Cytoskeleton</location>
        <location evidence="1">Flagellum axoneme</location>
    </subcellularLocation>
</comment>
<dbReference type="GO" id="GO:0015630">
    <property type="term" value="C:microtubule cytoskeleton"/>
    <property type="evidence" value="ECO:0007669"/>
    <property type="project" value="TreeGrafter"/>
</dbReference>
<comment type="catalytic activity">
    <reaction evidence="8">
        <text>L-glutamyl-[protein] + glycine + ATP = glycyl-L-glutamyl-[protein] + ADP + phosphate + H(+)</text>
        <dbReference type="Rhea" id="RHEA:67180"/>
        <dbReference type="Rhea" id="RHEA-COMP:10208"/>
        <dbReference type="Rhea" id="RHEA-COMP:17207"/>
        <dbReference type="ChEBI" id="CHEBI:15378"/>
        <dbReference type="ChEBI" id="CHEBI:29973"/>
        <dbReference type="ChEBI" id="CHEBI:30616"/>
        <dbReference type="ChEBI" id="CHEBI:43474"/>
        <dbReference type="ChEBI" id="CHEBI:57305"/>
        <dbReference type="ChEBI" id="CHEBI:167890"/>
        <dbReference type="ChEBI" id="CHEBI:456216"/>
    </reaction>
    <physiologicalReaction direction="left-to-right" evidence="8">
        <dbReference type="Rhea" id="RHEA:67181"/>
    </physiologicalReaction>
</comment>
<evidence type="ECO:0000256" key="3">
    <source>
        <dbReference type="ARBA" id="ARBA00022598"/>
    </source>
</evidence>
<keyword evidence="10" id="KW-1185">Reference proteome</keyword>
<dbReference type="Pfam" id="PF03133">
    <property type="entry name" value="TTL"/>
    <property type="match status" value="1"/>
</dbReference>
<dbReference type="FunFam" id="3.30.470.20:FF:000032">
    <property type="entry name" value="tubulin monoglycylase TTLL3 isoform X2"/>
    <property type="match status" value="1"/>
</dbReference>
<dbReference type="AlphaFoldDB" id="A0A8C4KBY7"/>
<dbReference type="GO" id="GO:0070736">
    <property type="term" value="F:protein-glycine ligase activity, initiating"/>
    <property type="evidence" value="ECO:0007669"/>
    <property type="project" value="TreeGrafter"/>
</dbReference>
<evidence type="ECO:0000256" key="5">
    <source>
        <dbReference type="ARBA" id="ARBA00022840"/>
    </source>
</evidence>
<dbReference type="Ensembl" id="ENSDNVT00000026505.1">
    <property type="protein sequence ID" value="ENSDNVP00000021961.1"/>
    <property type="gene ID" value="ENSDNVG00000015310.1"/>
</dbReference>
<dbReference type="GO" id="GO:0003341">
    <property type="term" value="P:cilium movement"/>
    <property type="evidence" value="ECO:0007669"/>
    <property type="project" value="TreeGrafter"/>
</dbReference>
<dbReference type="InterPro" id="IPR004344">
    <property type="entry name" value="TTL/TTLL_fam"/>
</dbReference>
<dbReference type="SUPFAM" id="SSF56059">
    <property type="entry name" value="Glutathione synthetase ATP-binding domain-like"/>
    <property type="match status" value="1"/>
</dbReference>
<name>A0A8C4KBY7_DRONO</name>
<keyword evidence="7" id="KW-0206">Cytoskeleton</keyword>
<dbReference type="InterPro" id="IPR051437">
    <property type="entry name" value="TTLL_monoglycylase"/>
</dbReference>
<evidence type="ECO:0000313" key="10">
    <source>
        <dbReference type="Proteomes" id="UP000694423"/>
    </source>
</evidence>
<gene>
    <name evidence="9" type="primary">TTLL8</name>
</gene>
<evidence type="ECO:0000313" key="9">
    <source>
        <dbReference type="Ensembl" id="ENSDNVP00000021961.1"/>
    </source>
</evidence>
<protein>
    <submittedName>
        <fullName evidence="9">Tubulin tyrosine ligase like 8</fullName>
    </submittedName>
</protein>
<sequence length="695" mass="80325">MQELLSTPKREKYKLARILAKKAIKEKKIFTICGLYPVVRESLRKKGWVEKRLPHRSGLQDCIVDQSCRKKNILREVVSRMVRNEDASLFWTVRKNAINCYDLHCDQMLNHFAKTGCFTTKIGLCLNLRNLPWYAQANPHTFFPRCYGICMEDEKQGFIEDFRYTAASGILKWVVDLNAGSRIAQKAEEKTSLYRSECYNEMKVKQLPGKLVDVACLVCETYLEQMQHKDIDRIDCSAILSEEKWNELLDHYYSLVHEGAVICNAYSYVSQCQTILSKIMSANPQQAIDGNRNIWIIKPGAKSRGRDIVCKDRLDDILRLVEVTERCSVKENEWVAQKYIDTPLLIYDTKFDIRQWFLVTDWNPLTIWFYKESYLRFSMQHFSLDDLDSSIHLCNNSIQKHYKNASNRNTLLPCHNMWSSTKFQEYLEKKAIIYTMKMAQESVEPRKNSFELYGADFILGQDFKPWLIEINTSPTMFPSTPVTAELCSQVQEDTIKVVLNGKKTGKNKDTGKFELLWKEAPLDLPPFNVTNLLIEGVGIKRSSQKATPIMNVNFIGSRILQETAKNSLTSCQKQEESVVPLDYDKQNFKIEKEKNVLCQAPELLKRQLGKKYKVKDTRTKSFGHINFPSSPVQSMQSIPDQRLLPPINKSKGRKDANFWKMHQAGLSFPSMHSSNWPLHQSSKILSSICSANIEL</sequence>
<keyword evidence="6" id="KW-0966">Cell projection</keyword>
<dbReference type="PROSITE" id="PS51221">
    <property type="entry name" value="TTL"/>
    <property type="match status" value="1"/>
</dbReference>
<keyword evidence="4" id="KW-0547">Nucleotide-binding</keyword>
<evidence type="ECO:0000256" key="7">
    <source>
        <dbReference type="ARBA" id="ARBA00023212"/>
    </source>
</evidence>
<evidence type="ECO:0000256" key="6">
    <source>
        <dbReference type="ARBA" id="ARBA00022846"/>
    </source>
</evidence>
<keyword evidence="5" id="KW-0067">ATP-binding</keyword>
<keyword evidence="6" id="KW-0282">Flagellum</keyword>
<keyword evidence="3" id="KW-0436">Ligase</keyword>
<dbReference type="PANTHER" id="PTHR45870">
    <property type="entry name" value="TUBULIN MONOGLYCYLASE TTLL3"/>
    <property type="match status" value="1"/>
</dbReference>
<dbReference type="GO" id="GO:0005524">
    <property type="term" value="F:ATP binding"/>
    <property type="evidence" value="ECO:0007669"/>
    <property type="project" value="UniProtKB-KW"/>
</dbReference>
<dbReference type="Proteomes" id="UP000694423">
    <property type="component" value="Unplaced"/>
</dbReference>
<keyword evidence="2" id="KW-0963">Cytoplasm</keyword>
<proteinExistence type="predicted"/>
<evidence type="ECO:0000256" key="8">
    <source>
        <dbReference type="ARBA" id="ARBA00048944"/>
    </source>
</evidence>
<evidence type="ECO:0000256" key="2">
    <source>
        <dbReference type="ARBA" id="ARBA00022490"/>
    </source>
</evidence>
<accession>A0A8C4KBY7</accession>